<accession>A0A139AYB8</accession>
<feature type="compositionally biased region" description="Basic and acidic residues" evidence="2">
    <location>
        <begin position="21"/>
        <end position="30"/>
    </location>
</feature>
<keyword evidence="4" id="KW-1185">Reference proteome</keyword>
<feature type="compositionally biased region" description="Polar residues" evidence="2">
    <location>
        <begin position="197"/>
        <end position="208"/>
    </location>
</feature>
<evidence type="ECO:0000313" key="4">
    <source>
        <dbReference type="Proteomes" id="UP000070544"/>
    </source>
</evidence>
<dbReference type="CDD" id="cd14686">
    <property type="entry name" value="bZIP"/>
    <property type="match status" value="1"/>
</dbReference>
<proteinExistence type="predicted"/>
<feature type="compositionally biased region" description="Polar residues" evidence="2">
    <location>
        <begin position="178"/>
        <end position="187"/>
    </location>
</feature>
<evidence type="ECO:0008006" key="5">
    <source>
        <dbReference type="Google" id="ProtNLM"/>
    </source>
</evidence>
<evidence type="ECO:0000313" key="3">
    <source>
        <dbReference type="EMBL" id="KXS21738.1"/>
    </source>
</evidence>
<dbReference type="AlphaFoldDB" id="A0A139AYB8"/>
<dbReference type="EMBL" id="KQ965732">
    <property type="protein sequence ID" value="KXS21738.1"/>
    <property type="molecule type" value="Genomic_DNA"/>
</dbReference>
<feature type="coiled-coil region" evidence="1">
    <location>
        <begin position="44"/>
        <end position="85"/>
    </location>
</feature>
<feature type="region of interest" description="Disordered" evidence="2">
    <location>
        <begin position="1"/>
        <end position="32"/>
    </location>
</feature>
<dbReference type="Gene3D" id="1.20.5.170">
    <property type="match status" value="1"/>
</dbReference>
<evidence type="ECO:0000256" key="2">
    <source>
        <dbReference type="SAM" id="MobiDB-lite"/>
    </source>
</evidence>
<keyword evidence="1" id="KW-0175">Coiled coil</keyword>
<evidence type="ECO:0000256" key="1">
    <source>
        <dbReference type="SAM" id="Coils"/>
    </source>
</evidence>
<gene>
    <name evidence="3" type="ORF">M427DRAFT_51119</name>
</gene>
<feature type="compositionally biased region" description="Low complexity" evidence="2">
    <location>
        <begin position="1"/>
        <end position="16"/>
    </location>
</feature>
<sequence>MSAIRSSFSDSYSRSAPYKGRTPEQRERNKQAQKLWRLRKHKELTDLQEELAERRVAESKLERENRELKSQLQGLRDQVKLLQTIVTSGGQTQISTIDPESVHATPRLPVNAFTSPLRHSSSQDHTTDHSTLKANGVVKISSPDAVPLNFIDPLLSSLTGPVSPLSIFQSSTADQARSPSVTSTWLGSSDGHGNIDSPRSSAESTVLEHTNGVDPEFPPPAERIYDLEPLLQEMEPADAQKMASSMGPFLHSFNPYAVRNYVPDWYADWSRFHPDTLQAMDILLNQIIEPAATDGSAVAMAPPSLGDVQEGTNMGENDFMSQDAFHVEEMQTPDVYSVMLSTPPQAFVNMPLNAMNEFVDRTKELNPETVPCDILRAKLRQTRRYIEKYKELVAAVPPGRQAYENPKLMEAFEAFDRLTVEEKQAVCDVLQNALPSEAIEAGPEAEFLHSLSSSVSNCVSKNK</sequence>
<feature type="region of interest" description="Disordered" evidence="2">
    <location>
        <begin position="178"/>
        <end position="220"/>
    </location>
</feature>
<organism evidence="3 4">
    <name type="scientific">Gonapodya prolifera (strain JEL478)</name>
    <name type="common">Monoblepharis prolifera</name>
    <dbReference type="NCBI Taxonomy" id="1344416"/>
    <lineage>
        <taxon>Eukaryota</taxon>
        <taxon>Fungi</taxon>
        <taxon>Fungi incertae sedis</taxon>
        <taxon>Chytridiomycota</taxon>
        <taxon>Chytridiomycota incertae sedis</taxon>
        <taxon>Monoblepharidomycetes</taxon>
        <taxon>Monoblepharidales</taxon>
        <taxon>Gonapodyaceae</taxon>
        <taxon>Gonapodya</taxon>
    </lineage>
</organism>
<dbReference type="Proteomes" id="UP000070544">
    <property type="component" value="Unassembled WGS sequence"/>
</dbReference>
<protein>
    <recommendedName>
        <fullName evidence="5">BZIP domain-containing protein</fullName>
    </recommendedName>
</protein>
<reference evidence="3 4" key="1">
    <citation type="journal article" date="2015" name="Genome Biol. Evol.">
        <title>Phylogenomic analyses indicate that early fungi evolved digesting cell walls of algal ancestors of land plants.</title>
        <authorList>
            <person name="Chang Y."/>
            <person name="Wang S."/>
            <person name="Sekimoto S."/>
            <person name="Aerts A.L."/>
            <person name="Choi C."/>
            <person name="Clum A."/>
            <person name="LaButti K.M."/>
            <person name="Lindquist E.A."/>
            <person name="Yee Ngan C."/>
            <person name="Ohm R.A."/>
            <person name="Salamov A.A."/>
            <person name="Grigoriev I.V."/>
            <person name="Spatafora J.W."/>
            <person name="Berbee M.L."/>
        </authorList>
    </citation>
    <scope>NUCLEOTIDE SEQUENCE [LARGE SCALE GENOMIC DNA]</scope>
    <source>
        <strain evidence="3 4">JEL478</strain>
    </source>
</reference>
<name>A0A139AYB8_GONPJ</name>